<accession>A0A9C9NGB4</accession>
<dbReference type="GO" id="GO:0000160">
    <property type="term" value="P:phosphorelay signal transduction system"/>
    <property type="evidence" value="ECO:0007669"/>
    <property type="project" value="InterPro"/>
</dbReference>
<dbReference type="Pfam" id="PF00072">
    <property type="entry name" value="Response_reg"/>
    <property type="match status" value="1"/>
</dbReference>
<evidence type="ECO:0000313" key="3">
    <source>
        <dbReference type="EMBL" id="HEU00839.1"/>
    </source>
</evidence>
<comment type="caution">
    <text evidence="3">The sequence shown here is derived from an EMBL/GenBank/DDBJ whole genome shotgun (WGS) entry which is preliminary data.</text>
</comment>
<dbReference type="EMBL" id="DRGN01000156">
    <property type="protein sequence ID" value="HEU00839.1"/>
    <property type="molecule type" value="Genomic_DNA"/>
</dbReference>
<dbReference type="SUPFAM" id="SSF52172">
    <property type="entry name" value="CheY-like"/>
    <property type="match status" value="1"/>
</dbReference>
<dbReference type="InterPro" id="IPR001789">
    <property type="entry name" value="Sig_transdc_resp-reg_receiver"/>
</dbReference>
<feature type="domain" description="Response regulatory" evidence="2">
    <location>
        <begin position="51"/>
        <end position="166"/>
    </location>
</feature>
<organism evidence="3 4">
    <name type="scientific">Aurantimonas coralicida</name>
    <dbReference type="NCBI Taxonomy" id="182270"/>
    <lineage>
        <taxon>Bacteria</taxon>
        <taxon>Pseudomonadati</taxon>
        <taxon>Pseudomonadota</taxon>
        <taxon>Alphaproteobacteria</taxon>
        <taxon>Hyphomicrobiales</taxon>
        <taxon>Aurantimonadaceae</taxon>
        <taxon>Aurantimonas</taxon>
    </lineage>
</organism>
<evidence type="ECO:0000313" key="4">
    <source>
        <dbReference type="Proteomes" id="UP000885680"/>
    </source>
</evidence>
<feature type="modified residue" description="4-aspartylphosphate" evidence="1">
    <location>
        <position position="100"/>
    </location>
</feature>
<protein>
    <submittedName>
        <fullName evidence="3">Response regulator</fullName>
    </submittedName>
</protein>
<proteinExistence type="predicted"/>
<dbReference type="InterPro" id="IPR011006">
    <property type="entry name" value="CheY-like_superfamily"/>
</dbReference>
<dbReference type="PROSITE" id="PS50110">
    <property type="entry name" value="RESPONSE_REGULATORY"/>
    <property type="match status" value="1"/>
</dbReference>
<dbReference type="Gene3D" id="3.40.50.2300">
    <property type="match status" value="1"/>
</dbReference>
<sequence length="181" mass="20557">MRGTGVAYLFGALVAVRVRFVGAATAAVYGRWPEVGRMMVETQRQQKKPFRLIVSGEANAWLPALETIVGPRWIAPHRVNNDRELLDVVEARQADAAVLDDQVDWALDILRILRLIRRLDTTLPVVVVTHHQDRRRLQAMLELRAYSVVGHPLELEQLLRQIHGMMLQMNRMLREGDPGVG</sequence>
<keyword evidence="1" id="KW-0597">Phosphoprotein</keyword>
<name>A0A9C9NGB4_9HYPH</name>
<gene>
    <name evidence="3" type="ORF">ENH89_10880</name>
</gene>
<reference evidence="3" key="1">
    <citation type="journal article" date="2020" name="mSystems">
        <title>Genome- and Community-Level Interaction Insights into Carbon Utilization and Element Cycling Functions of Hydrothermarchaeota in Hydrothermal Sediment.</title>
        <authorList>
            <person name="Zhou Z."/>
            <person name="Liu Y."/>
            <person name="Xu W."/>
            <person name="Pan J."/>
            <person name="Luo Z.H."/>
            <person name="Li M."/>
        </authorList>
    </citation>
    <scope>NUCLEOTIDE SEQUENCE</scope>
    <source>
        <strain evidence="3">HyVt-347</strain>
    </source>
</reference>
<dbReference type="Proteomes" id="UP000885680">
    <property type="component" value="Unassembled WGS sequence"/>
</dbReference>
<dbReference type="AlphaFoldDB" id="A0A9C9NGB4"/>
<evidence type="ECO:0000259" key="2">
    <source>
        <dbReference type="PROSITE" id="PS50110"/>
    </source>
</evidence>
<evidence type="ECO:0000256" key="1">
    <source>
        <dbReference type="PROSITE-ProRule" id="PRU00169"/>
    </source>
</evidence>